<evidence type="ECO:0000313" key="1">
    <source>
        <dbReference type="EMBL" id="KAK3768956.1"/>
    </source>
</evidence>
<protein>
    <submittedName>
        <fullName evidence="1">Uncharacterized protein</fullName>
    </submittedName>
</protein>
<reference evidence="1" key="1">
    <citation type="journal article" date="2023" name="G3 (Bethesda)">
        <title>A reference genome for the long-term kleptoplast-retaining sea slug Elysia crispata morphotype clarki.</title>
        <authorList>
            <person name="Eastman K.E."/>
            <person name="Pendleton A.L."/>
            <person name="Shaikh M.A."/>
            <person name="Suttiyut T."/>
            <person name="Ogas R."/>
            <person name="Tomko P."/>
            <person name="Gavelis G."/>
            <person name="Widhalm J.R."/>
            <person name="Wisecaver J.H."/>
        </authorList>
    </citation>
    <scope>NUCLEOTIDE SEQUENCE</scope>
    <source>
        <strain evidence="1">ECLA1</strain>
    </source>
</reference>
<dbReference type="AlphaFoldDB" id="A0AAE0ZHP4"/>
<name>A0AAE0ZHP4_9GAST</name>
<sequence length="155" mass="17499">MQDSAQHNRKMAFAVLVITGKIITYINSSTQSRHRKSRPTRDVIGEDLFLLGSLIYPGRLEAERFKPGEEEHFTIGVHVTNWTRTRQFSLPNRGLTTRESSTGALAGVIEWWGHILANKSSRLIGVGLPENLRDVKLTREILSFLSVNDGTNNFH</sequence>
<keyword evidence="2" id="KW-1185">Reference proteome</keyword>
<comment type="caution">
    <text evidence="1">The sequence shown here is derived from an EMBL/GenBank/DDBJ whole genome shotgun (WGS) entry which is preliminary data.</text>
</comment>
<dbReference type="Proteomes" id="UP001283361">
    <property type="component" value="Unassembled WGS sequence"/>
</dbReference>
<proteinExistence type="predicted"/>
<evidence type="ECO:0000313" key="2">
    <source>
        <dbReference type="Proteomes" id="UP001283361"/>
    </source>
</evidence>
<dbReference type="EMBL" id="JAWDGP010003996">
    <property type="protein sequence ID" value="KAK3768956.1"/>
    <property type="molecule type" value="Genomic_DNA"/>
</dbReference>
<accession>A0AAE0ZHP4</accession>
<organism evidence="1 2">
    <name type="scientific">Elysia crispata</name>
    <name type="common">lettuce slug</name>
    <dbReference type="NCBI Taxonomy" id="231223"/>
    <lineage>
        <taxon>Eukaryota</taxon>
        <taxon>Metazoa</taxon>
        <taxon>Spiralia</taxon>
        <taxon>Lophotrochozoa</taxon>
        <taxon>Mollusca</taxon>
        <taxon>Gastropoda</taxon>
        <taxon>Heterobranchia</taxon>
        <taxon>Euthyneura</taxon>
        <taxon>Panpulmonata</taxon>
        <taxon>Sacoglossa</taxon>
        <taxon>Placobranchoidea</taxon>
        <taxon>Plakobranchidae</taxon>
        <taxon>Elysia</taxon>
    </lineage>
</organism>
<gene>
    <name evidence="1" type="ORF">RRG08_060392</name>
</gene>